<keyword evidence="2" id="KW-1185">Reference proteome</keyword>
<evidence type="ECO:0000313" key="1">
    <source>
        <dbReference type="EMBL" id="KAG5181194.1"/>
    </source>
</evidence>
<name>A0A836CD13_9STRA</name>
<evidence type="ECO:0000313" key="2">
    <source>
        <dbReference type="Proteomes" id="UP000664859"/>
    </source>
</evidence>
<organism evidence="1 2">
    <name type="scientific">Tribonema minus</name>
    <dbReference type="NCBI Taxonomy" id="303371"/>
    <lineage>
        <taxon>Eukaryota</taxon>
        <taxon>Sar</taxon>
        <taxon>Stramenopiles</taxon>
        <taxon>Ochrophyta</taxon>
        <taxon>PX clade</taxon>
        <taxon>Xanthophyceae</taxon>
        <taxon>Tribonematales</taxon>
        <taxon>Tribonemataceae</taxon>
        <taxon>Tribonema</taxon>
    </lineage>
</organism>
<gene>
    <name evidence="1" type="ORF">JKP88DRAFT_279050</name>
</gene>
<dbReference type="Proteomes" id="UP000664859">
    <property type="component" value="Unassembled WGS sequence"/>
</dbReference>
<dbReference type="OrthoDB" id="194358at2759"/>
<protein>
    <submittedName>
        <fullName evidence="1">Uncharacterized protein</fullName>
    </submittedName>
</protein>
<sequence length="317" mass="34169">MGSRLAEVTEAANIDHKPETVLETPERLEMALACGISVPALTSYSAQHAAGASGSMEVIQRLLQRGMPISNAVLVGAASARRTGTLYRLPALALEHGLQWLHQAGCPHDIKALCEVSLDDPMMKLAPPQMEWLRGIGGSWSREQLAIAGMEAISLAAERNAMLLVLDDICPSSSSGVKVLAYALEAMGNRLSEITEVARNEDASLRASARSRSDTERGSMDVVRRARQFWAIGSLRTSDAFVDGAARAWHTGVIHQLPALAVESGEQHGRLAALKFLMHKDHGQALFGPFIWDTSGVDFRTKPNAMDPGTLLEVQNS</sequence>
<dbReference type="AlphaFoldDB" id="A0A836CD13"/>
<reference evidence="1" key="1">
    <citation type="submission" date="2021-02" db="EMBL/GenBank/DDBJ databases">
        <title>First Annotated Genome of the Yellow-green Alga Tribonema minus.</title>
        <authorList>
            <person name="Mahan K.M."/>
        </authorList>
    </citation>
    <scope>NUCLEOTIDE SEQUENCE</scope>
    <source>
        <strain evidence="1">UTEX B ZZ1240</strain>
    </source>
</reference>
<proteinExistence type="predicted"/>
<comment type="caution">
    <text evidence="1">The sequence shown here is derived from an EMBL/GenBank/DDBJ whole genome shotgun (WGS) entry which is preliminary data.</text>
</comment>
<dbReference type="EMBL" id="JAFCMP010000335">
    <property type="protein sequence ID" value="KAG5181194.1"/>
    <property type="molecule type" value="Genomic_DNA"/>
</dbReference>
<accession>A0A836CD13</accession>